<evidence type="ECO:0000313" key="1">
    <source>
        <dbReference type="EMBL" id="RDC63142.1"/>
    </source>
</evidence>
<keyword evidence="2" id="KW-1185">Reference proteome</keyword>
<protein>
    <submittedName>
        <fullName evidence="1">Uncharacterized protein</fullName>
    </submittedName>
</protein>
<gene>
    <name evidence="1" type="ORF">AHMF7616_01743</name>
</gene>
<organism evidence="1 2">
    <name type="scientific">Adhaeribacter pallidiroseus</name>
    <dbReference type="NCBI Taxonomy" id="2072847"/>
    <lineage>
        <taxon>Bacteria</taxon>
        <taxon>Pseudomonadati</taxon>
        <taxon>Bacteroidota</taxon>
        <taxon>Cytophagia</taxon>
        <taxon>Cytophagales</taxon>
        <taxon>Hymenobacteraceae</taxon>
        <taxon>Adhaeribacter</taxon>
    </lineage>
</organism>
<sequence length="29" mass="3473">MAEYEKRVFGLLNRFTNFVSAYKYEALVL</sequence>
<name>A0A369QFD8_9BACT</name>
<dbReference type="EMBL" id="QASA01000001">
    <property type="protein sequence ID" value="RDC63142.1"/>
    <property type="molecule type" value="Genomic_DNA"/>
</dbReference>
<comment type="caution">
    <text evidence="1">The sequence shown here is derived from an EMBL/GenBank/DDBJ whole genome shotgun (WGS) entry which is preliminary data.</text>
</comment>
<dbReference type="Proteomes" id="UP000253919">
    <property type="component" value="Unassembled WGS sequence"/>
</dbReference>
<dbReference type="AlphaFoldDB" id="A0A369QFD8"/>
<evidence type="ECO:0000313" key="2">
    <source>
        <dbReference type="Proteomes" id="UP000253919"/>
    </source>
</evidence>
<reference evidence="1 2" key="1">
    <citation type="submission" date="2018-04" db="EMBL/GenBank/DDBJ databases">
        <title>Adhaeribacter sp. HMF7616 genome sequencing and assembly.</title>
        <authorList>
            <person name="Kang H."/>
            <person name="Kang J."/>
            <person name="Cha I."/>
            <person name="Kim H."/>
            <person name="Joh K."/>
        </authorList>
    </citation>
    <scope>NUCLEOTIDE SEQUENCE [LARGE SCALE GENOMIC DNA]</scope>
    <source>
        <strain evidence="1 2">HMF7616</strain>
    </source>
</reference>
<accession>A0A369QFD8</accession>
<proteinExistence type="predicted"/>